<evidence type="ECO:0000313" key="10">
    <source>
        <dbReference type="EMBL" id="PAX07955.1"/>
    </source>
</evidence>
<evidence type="ECO:0000259" key="9">
    <source>
        <dbReference type="Pfam" id="PF22692"/>
    </source>
</evidence>
<dbReference type="GO" id="GO:0009424">
    <property type="term" value="C:bacterial-type flagellum hook"/>
    <property type="evidence" value="ECO:0007669"/>
    <property type="project" value="TreeGrafter"/>
</dbReference>
<dbReference type="GO" id="GO:0005829">
    <property type="term" value="C:cytosol"/>
    <property type="evidence" value="ECO:0007669"/>
    <property type="project" value="TreeGrafter"/>
</dbReference>
<dbReference type="InterPro" id="IPR037925">
    <property type="entry name" value="FlgE/F/G-like"/>
</dbReference>
<keyword evidence="4 5" id="KW-0975">Bacterial flagellum</keyword>
<comment type="subcellular location">
    <subcellularLocation>
        <location evidence="1 5">Bacterial flagellum basal body</location>
    </subcellularLocation>
</comment>
<dbReference type="GO" id="GO:0071978">
    <property type="term" value="P:bacterial-type flagellum-dependent swarming motility"/>
    <property type="evidence" value="ECO:0007669"/>
    <property type="project" value="TreeGrafter"/>
</dbReference>
<dbReference type="Pfam" id="PF22692">
    <property type="entry name" value="LlgE_F_G_D1"/>
    <property type="match status" value="1"/>
</dbReference>
<keyword evidence="10" id="KW-0966">Cell projection</keyword>
<keyword evidence="11" id="KW-1185">Reference proteome</keyword>
<reference evidence="11" key="1">
    <citation type="submission" date="2017-09" db="EMBL/GenBank/DDBJ databases">
        <authorList>
            <person name="Feng G."/>
            <person name="Zhu H."/>
        </authorList>
    </citation>
    <scope>NUCLEOTIDE SEQUENCE [LARGE SCALE GENOMIC DNA]</scope>
    <source>
        <strain evidence="11">1PNM-20</strain>
    </source>
</reference>
<dbReference type="AlphaFoldDB" id="A0A2A2SFH3"/>
<feature type="domain" description="Flagellar hook protein FlgE/F/G-like D1" evidence="9">
    <location>
        <begin position="83"/>
        <end position="163"/>
    </location>
</feature>
<dbReference type="OrthoDB" id="8372879at2"/>
<dbReference type="Pfam" id="PF00460">
    <property type="entry name" value="Flg_bb_rod"/>
    <property type="match status" value="1"/>
</dbReference>
<dbReference type="NCBIfam" id="TIGR03506">
    <property type="entry name" value="FlgEFG_subfam"/>
    <property type="match status" value="1"/>
</dbReference>
<evidence type="ECO:0000313" key="11">
    <source>
        <dbReference type="Proteomes" id="UP000218151"/>
    </source>
</evidence>
<proteinExistence type="inferred from homology"/>
<accession>A0A2A2SFH3</accession>
<evidence type="ECO:0000256" key="2">
    <source>
        <dbReference type="ARBA" id="ARBA00009677"/>
    </source>
</evidence>
<dbReference type="RefSeq" id="WP_095998198.1">
    <property type="nucleotide sequence ID" value="NZ_NSLI01000003.1"/>
</dbReference>
<dbReference type="EMBL" id="NSLI01000003">
    <property type="protein sequence ID" value="PAX07955.1"/>
    <property type="molecule type" value="Genomic_DNA"/>
</dbReference>
<name>A0A2A2SFH3_9SPHN</name>
<feature type="domain" description="Flagellar basal body rod protein N-terminal" evidence="6">
    <location>
        <begin position="3"/>
        <end position="33"/>
    </location>
</feature>
<comment type="similarity">
    <text evidence="2 5">Belongs to the flagella basal body rod proteins family.</text>
</comment>
<feature type="domain" description="Flagellar basal-body/hook protein C-terminal" evidence="7">
    <location>
        <begin position="373"/>
        <end position="416"/>
    </location>
</feature>
<comment type="function">
    <text evidence="5">A flexible structure which links the flagellar filament to the drive apparatus in the basal body.</text>
</comment>
<dbReference type="InterPro" id="IPR011491">
    <property type="entry name" value="FlgE_D2"/>
</dbReference>
<evidence type="ECO:0000256" key="1">
    <source>
        <dbReference type="ARBA" id="ARBA00004117"/>
    </source>
</evidence>
<evidence type="ECO:0000256" key="3">
    <source>
        <dbReference type="ARBA" id="ARBA00019015"/>
    </source>
</evidence>
<evidence type="ECO:0000259" key="6">
    <source>
        <dbReference type="Pfam" id="PF00460"/>
    </source>
</evidence>
<dbReference type="InterPro" id="IPR037058">
    <property type="entry name" value="Falgellar_hook_FlgE_sf"/>
</dbReference>
<gene>
    <name evidence="10" type="ORF">CKY28_10150</name>
</gene>
<organism evidence="10 11">
    <name type="scientific">Sphingomonas lenta</name>
    <dbReference type="NCBI Taxonomy" id="1141887"/>
    <lineage>
        <taxon>Bacteria</taxon>
        <taxon>Pseudomonadati</taxon>
        <taxon>Pseudomonadota</taxon>
        <taxon>Alphaproteobacteria</taxon>
        <taxon>Sphingomonadales</taxon>
        <taxon>Sphingomonadaceae</taxon>
        <taxon>Sphingomonas</taxon>
    </lineage>
</organism>
<dbReference type="InterPro" id="IPR053967">
    <property type="entry name" value="LlgE_F_G-like_D1"/>
</dbReference>
<dbReference type="SUPFAM" id="SSF117143">
    <property type="entry name" value="Flagellar hook protein flgE"/>
    <property type="match status" value="1"/>
</dbReference>
<feature type="domain" description="Flagellar hook protein FlgE D2" evidence="8">
    <location>
        <begin position="167"/>
        <end position="298"/>
    </location>
</feature>
<dbReference type="GO" id="GO:0009425">
    <property type="term" value="C:bacterial-type flagellum basal body"/>
    <property type="evidence" value="ECO:0007669"/>
    <property type="project" value="UniProtKB-SubCell"/>
</dbReference>
<dbReference type="PANTHER" id="PTHR30435:SF1">
    <property type="entry name" value="FLAGELLAR HOOK PROTEIN FLGE"/>
    <property type="match status" value="1"/>
</dbReference>
<dbReference type="PANTHER" id="PTHR30435">
    <property type="entry name" value="FLAGELLAR PROTEIN"/>
    <property type="match status" value="1"/>
</dbReference>
<dbReference type="InterPro" id="IPR010930">
    <property type="entry name" value="Flg_bb/hook_C_dom"/>
</dbReference>
<dbReference type="Gene3D" id="2.60.98.20">
    <property type="entry name" value="Flagellar hook protein FlgE"/>
    <property type="match status" value="1"/>
</dbReference>
<dbReference type="Pfam" id="PF07559">
    <property type="entry name" value="FlgE_D2"/>
    <property type="match status" value="1"/>
</dbReference>
<evidence type="ECO:0000256" key="5">
    <source>
        <dbReference type="RuleBase" id="RU362116"/>
    </source>
</evidence>
<keyword evidence="10" id="KW-0282">Flagellum</keyword>
<dbReference type="InterPro" id="IPR020013">
    <property type="entry name" value="Flagellar_FlgE/F/G"/>
</dbReference>
<evidence type="ECO:0000259" key="7">
    <source>
        <dbReference type="Pfam" id="PF06429"/>
    </source>
</evidence>
<dbReference type="InterPro" id="IPR001444">
    <property type="entry name" value="Flag_bb_rod_N"/>
</dbReference>
<evidence type="ECO:0000259" key="8">
    <source>
        <dbReference type="Pfam" id="PF07559"/>
    </source>
</evidence>
<protein>
    <recommendedName>
        <fullName evidence="3 5">Flagellar hook protein FlgE</fullName>
    </recommendedName>
</protein>
<comment type="caution">
    <text evidence="10">The sequence shown here is derived from an EMBL/GenBank/DDBJ whole genome shotgun (WGS) entry which is preliminary data.</text>
</comment>
<keyword evidence="10" id="KW-0969">Cilium</keyword>
<evidence type="ECO:0000256" key="4">
    <source>
        <dbReference type="ARBA" id="ARBA00023143"/>
    </source>
</evidence>
<sequence>MTFYTSLSGLKAMQTEMGTISHNLANVATSGFKKSRTDFADVIASNLSTDPRKAIGSGVVVKTNTQQFTQGNLTSTGKALDLAISGDGFFAVKTGSLDGAVSFTRNGAFAVDVNRYVVDAQGSYLQAYPVDANGEVSATGVDGLQAIQIPAVNGVPIATENVSLNKNFSNAAVPPTVAFNRGNASTYNSSTSTRIYDEEGNAMTLTNYYVRQEDATGTPTNDWTVYSYVGDTQLLVGGAPSTTLSFDATGALATPTAPIDYDPFTPKGMTTTQPLAINFAGSTQTASPFSVQGKSQDGATVGEFTSVTVDKTGLLSAAFSDGAIVPLGKIPLAGFTTPEGLRQTGNSYWTSTAVSGVPMLSVAGDDGRGSVMSGTIEGSNVDITEELVGLIAAQRNFQANAKALDTSAQIATTIFNIRS</sequence>
<dbReference type="Pfam" id="PF06429">
    <property type="entry name" value="Flg_bbr_C"/>
    <property type="match status" value="1"/>
</dbReference>
<dbReference type="Proteomes" id="UP000218151">
    <property type="component" value="Unassembled WGS sequence"/>
</dbReference>